<proteinExistence type="predicted"/>
<reference evidence="1" key="1">
    <citation type="submission" date="2020-05" db="EMBL/GenBank/DDBJ databases">
        <authorList>
            <person name="Chiriac C."/>
            <person name="Salcher M."/>
            <person name="Ghai R."/>
            <person name="Kavagutti S V."/>
        </authorList>
    </citation>
    <scope>NUCLEOTIDE SEQUENCE</scope>
</reference>
<dbReference type="EMBL" id="LR798334">
    <property type="protein sequence ID" value="CAB5224278.1"/>
    <property type="molecule type" value="Genomic_DNA"/>
</dbReference>
<accession>A0A6J7X2B2</accession>
<gene>
    <name evidence="1" type="ORF">UFOVP735_47</name>
</gene>
<sequence length="70" mass="7544">MDPDPGDTLDTAADACGWTLEDKLLVCLGYIAAEGRSARLDFAAYVATVQAEDKEWNVLPALHQKEGPPL</sequence>
<organism evidence="1">
    <name type="scientific">uncultured Caudovirales phage</name>
    <dbReference type="NCBI Taxonomy" id="2100421"/>
    <lineage>
        <taxon>Viruses</taxon>
        <taxon>Duplodnaviria</taxon>
        <taxon>Heunggongvirae</taxon>
        <taxon>Uroviricota</taxon>
        <taxon>Caudoviricetes</taxon>
        <taxon>Peduoviridae</taxon>
        <taxon>Maltschvirus</taxon>
        <taxon>Maltschvirus maltsch</taxon>
    </lineage>
</organism>
<name>A0A6J7X2B2_9CAUD</name>
<evidence type="ECO:0000313" key="1">
    <source>
        <dbReference type="EMBL" id="CAB5224278.1"/>
    </source>
</evidence>
<protein>
    <submittedName>
        <fullName evidence="1">Uncharacterized protein</fullName>
    </submittedName>
</protein>